<organism evidence="1 2">
    <name type="scientific">Paenibacillus eucommiae</name>
    <dbReference type="NCBI Taxonomy" id="1355755"/>
    <lineage>
        <taxon>Bacteria</taxon>
        <taxon>Bacillati</taxon>
        <taxon>Bacillota</taxon>
        <taxon>Bacilli</taxon>
        <taxon>Bacillales</taxon>
        <taxon>Paenibacillaceae</taxon>
        <taxon>Paenibacillus</taxon>
    </lineage>
</organism>
<accession>A0ABS4IXV1</accession>
<keyword evidence="2" id="KW-1185">Reference proteome</keyword>
<evidence type="ECO:0000313" key="1">
    <source>
        <dbReference type="EMBL" id="MBP1992402.1"/>
    </source>
</evidence>
<reference evidence="1 2" key="1">
    <citation type="submission" date="2021-03" db="EMBL/GenBank/DDBJ databases">
        <title>Genomic Encyclopedia of Type Strains, Phase IV (KMG-IV): sequencing the most valuable type-strain genomes for metagenomic binning, comparative biology and taxonomic classification.</title>
        <authorList>
            <person name="Goeker M."/>
        </authorList>
    </citation>
    <scope>NUCLEOTIDE SEQUENCE [LARGE SCALE GENOMIC DNA]</scope>
    <source>
        <strain evidence="1 2">DSM 26048</strain>
    </source>
</reference>
<dbReference type="Proteomes" id="UP001519287">
    <property type="component" value="Unassembled WGS sequence"/>
</dbReference>
<evidence type="ECO:0000313" key="2">
    <source>
        <dbReference type="Proteomes" id="UP001519287"/>
    </source>
</evidence>
<gene>
    <name evidence="1" type="ORF">J2Z66_004010</name>
</gene>
<dbReference type="RefSeq" id="WP_209973378.1">
    <property type="nucleotide sequence ID" value="NZ_JAGGLB010000013.1"/>
</dbReference>
<dbReference type="EMBL" id="JAGGLB010000013">
    <property type="protein sequence ID" value="MBP1992402.1"/>
    <property type="molecule type" value="Genomic_DNA"/>
</dbReference>
<proteinExistence type="predicted"/>
<comment type="caution">
    <text evidence="1">The sequence shown here is derived from an EMBL/GenBank/DDBJ whole genome shotgun (WGS) entry which is preliminary data.</text>
</comment>
<protein>
    <submittedName>
        <fullName evidence="1">Uncharacterized protein</fullName>
    </submittedName>
</protein>
<sequence length="60" mass="6650">MSSLAWSSNVRSTVQLFKQQGVSNVEKSNFSSEEKQAIQNLFQDKSESKVSRAGTLGIWA</sequence>
<name>A0ABS4IXV1_9BACL</name>